<feature type="region of interest" description="Disordered" evidence="1">
    <location>
        <begin position="115"/>
        <end position="152"/>
    </location>
</feature>
<organism evidence="2 3">
    <name type="scientific">Nitrosomonas communis</name>
    <dbReference type="NCBI Taxonomy" id="44574"/>
    <lineage>
        <taxon>Bacteria</taxon>
        <taxon>Pseudomonadati</taxon>
        <taxon>Pseudomonadota</taxon>
        <taxon>Betaproteobacteria</taxon>
        <taxon>Nitrosomonadales</taxon>
        <taxon>Nitrosomonadaceae</taxon>
        <taxon>Nitrosomonas</taxon>
    </lineage>
</organism>
<keyword evidence="3" id="KW-1185">Reference proteome</keyword>
<name>A0A1I4LTH0_9PROT</name>
<dbReference type="AlphaFoldDB" id="A0A1I4LTH0"/>
<protein>
    <submittedName>
        <fullName evidence="2">Uncharacterized protein</fullName>
    </submittedName>
</protein>
<evidence type="ECO:0000256" key="1">
    <source>
        <dbReference type="SAM" id="MobiDB-lite"/>
    </source>
</evidence>
<dbReference type="RefSeq" id="WP_074904154.1">
    <property type="nucleotide sequence ID" value="NZ_FOUB01000007.1"/>
</dbReference>
<accession>A0A1I4LTH0</accession>
<evidence type="ECO:0000313" key="3">
    <source>
        <dbReference type="Proteomes" id="UP000183287"/>
    </source>
</evidence>
<proteinExistence type="predicted"/>
<evidence type="ECO:0000313" key="2">
    <source>
        <dbReference type="EMBL" id="SFL94310.1"/>
    </source>
</evidence>
<dbReference type="Gene3D" id="3.40.630.10">
    <property type="entry name" value="Zn peptidases"/>
    <property type="match status" value="1"/>
</dbReference>
<reference evidence="3" key="1">
    <citation type="submission" date="2016-10" db="EMBL/GenBank/DDBJ databases">
        <authorList>
            <person name="Varghese N."/>
            <person name="Submissions S."/>
        </authorList>
    </citation>
    <scope>NUCLEOTIDE SEQUENCE [LARGE SCALE GENOMIC DNA]</scope>
    <source>
        <strain evidence="3">Nm44</strain>
    </source>
</reference>
<sequence>MIKSYKFTGKVQDIALIVAGIHGSELSGVEVARWLLVKLQKLTGNEKKKGKAGWKPYFTTVIVPEVYPKSVGLARQCLDKKAKSKNEELKKQCETSRGGREIAWQFKGDKNYYSIPPNRQFPPPGQPFSDLSQKSGPVDPDGNPIKKGANNEDLPEKVPLLAETKALLELVEKLKPKRIASIHAMFVREEPGFGNKPDYGIDAPGIFVDPRYEYDKRVGQRNPLEPLTSNDEPLIFGTDNCKFNFALEPASPVIGLIKQMYEWLSKNYFWWKMLPDNPGEVVRLIEFLKKTYAIDWISQAAVQKIAGTETIRLSSGNNFLTLTLNGNKIDLTMSDGTTDEFWAPLELGIRKMYPVTEAEITEIKEVAKSFRKEKKRHTESLAKAQAVAKKLELVGFQPVAKDTISALTSEGRKDDRLALEIAKKIDKGLVPGNHLKGSSSGGVNPPVIRYAASAAPPDGFSFGDWGPVSIKKEKDPGNRDGAPVITVEVYGRDDSGAFQSDGKQLYGEDCKSLDKKTKPKILKKSKRCKQLQSYADALIDIFLAKPKIS</sequence>
<dbReference type="OrthoDB" id="7387101at2"/>
<gene>
    <name evidence="2" type="ORF">SAMN05421863_100788</name>
</gene>
<dbReference type="Proteomes" id="UP000183287">
    <property type="component" value="Unassembled WGS sequence"/>
</dbReference>
<dbReference type="EMBL" id="FOUB01000007">
    <property type="protein sequence ID" value="SFL94310.1"/>
    <property type="molecule type" value="Genomic_DNA"/>
</dbReference>